<dbReference type="EC" id="5.1.3.3" evidence="5"/>
<evidence type="ECO:0000256" key="4">
    <source>
        <dbReference type="ARBA" id="ARBA00023277"/>
    </source>
</evidence>
<dbReference type="AlphaFoldDB" id="A0A0A3AQ06"/>
<dbReference type="GO" id="GO:0004034">
    <property type="term" value="F:aldose 1-epimerase activity"/>
    <property type="evidence" value="ECO:0007669"/>
    <property type="project" value="UniProtKB-EC"/>
</dbReference>
<organism evidence="9 10">
    <name type="scientific">Chelonobacter oris</name>
    <dbReference type="NCBI Taxonomy" id="505317"/>
    <lineage>
        <taxon>Bacteria</taxon>
        <taxon>Pseudomonadati</taxon>
        <taxon>Pseudomonadota</taxon>
        <taxon>Gammaproteobacteria</taxon>
        <taxon>Pasteurellales</taxon>
        <taxon>Pasteurellaceae</taxon>
        <taxon>Chelonobacter</taxon>
    </lineage>
</organism>
<evidence type="ECO:0000256" key="7">
    <source>
        <dbReference type="PIRSR" id="PIRSR005096-2"/>
    </source>
</evidence>
<dbReference type="SUPFAM" id="SSF74650">
    <property type="entry name" value="Galactose mutarotase-like"/>
    <property type="match status" value="1"/>
</dbReference>
<sequence length="353" mass="40491">MKFQIDKFGQVNDEDVVLITLVNNIGMSISVTNYGCILTALRVSDRYGKIDNVVLGYDLIDEYYKGHPFFGSVVGRFANRIRGGEFELDGVKHKLEQNEGELGNHIHGGIKGFDKYIWKYSIEERLQSIMIHFQRSSPDRESGYPGNLDVIHTIGLDENNQVYFYFKAKTDKPTILNLTNHSYYNLSGMNNGNILQHELKVYSDFYLPTNHQSLPTGEILSVKKTGFDFREITVIGDNMQKIEDKSIDNTFILRGDLEYGKFKKGIELYDPNSGRYMKMITTQPGVQIYNASKLSNKIWIGSNGRRYESFMGICFEAQHFPDSPNHIHFPTTQLNPGQIYDERTIHQFSMVAE</sequence>
<dbReference type="InterPro" id="IPR047215">
    <property type="entry name" value="Galactose_mutarotase-like"/>
</dbReference>
<dbReference type="UniPathway" id="UPA00242"/>
<dbReference type="Pfam" id="PF01263">
    <property type="entry name" value="Aldose_epim"/>
    <property type="match status" value="1"/>
</dbReference>
<feature type="binding site" evidence="7">
    <location>
        <position position="248"/>
    </location>
    <ligand>
        <name>beta-D-galactose</name>
        <dbReference type="ChEBI" id="CHEBI:27667"/>
    </ligand>
</feature>
<evidence type="ECO:0000256" key="6">
    <source>
        <dbReference type="PIRSR" id="PIRSR005096-1"/>
    </source>
</evidence>
<dbReference type="RefSeq" id="WP_034612376.1">
    <property type="nucleotide sequence ID" value="NZ_JSUM01000002.1"/>
</dbReference>
<comment type="catalytic activity">
    <reaction evidence="5">
        <text>alpha-D-glucose = beta-D-glucose</text>
        <dbReference type="Rhea" id="RHEA:10264"/>
        <dbReference type="ChEBI" id="CHEBI:15903"/>
        <dbReference type="ChEBI" id="CHEBI:17925"/>
        <dbReference type="EC" id="5.1.3.3"/>
    </reaction>
</comment>
<accession>A0A0A3AQ06</accession>
<dbReference type="EMBL" id="JSUM01000002">
    <property type="protein sequence ID" value="KGQ71441.1"/>
    <property type="molecule type" value="Genomic_DNA"/>
</dbReference>
<protein>
    <recommendedName>
        <fullName evidence="5">Aldose 1-epimerase</fullName>
        <ecNumber evidence="5">5.1.3.3</ecNumber>
    </recommendedName>
</protein>
<evidence type="ECO:0000313" key="9">
    <source>
        <dbReference type="EMBL" id="KGQ71441.1"/>
    </source>
</evidence>
<dbReference type="InterPro" id="IPR011013">
    <property type="entry name" value="Gal_mutarotase_sf_dom"/>
</dbReference>
<name>A0A0A3AQ06_9PAST</name>
<dbReference type="InterPro" id="IPR015443">
    <property type="entry name" value="Aldose_1-epimerase"/>
</dbReference>
<evidence type="ECO:0000256" key="2">
    <source>
        <dbReference type="ARBA" id="ARBA00006206"/>
    </source>
</evidence>
<comment type="pathway">
    <text evidence="1 5">Carbohydrate metabolism; hexose metabolism.</text>
</comment>
<feature type="active site" description="Proton acceptor" evidence="6">
    <location>
        <position position="316"/>
    </location>
</feature>
<feature type="binding site" evidence="8">
    <location>
        <begin position="181"/>
        <end position="183"/>
    </location>
    <ligand>
        <name>beta-D-galactose</name>
        <dbReference type="ChEBI" id="CHEBI:27667"/>
    </ligand>
</feature>
<dbReference type="InterPro" id="IPR014718">
    <property type="entry name" value="GH-type_carb-bd"/>
</dbReference>
<comment type="caution">
    <text evidence="9">The sequence shown here is derived from an EMBL/GenBank/DDBJ whole genome shotgun (WGS) entry which is preliminary data.</text>
</comment>
<reference evidence="9 10" key="1">
    <citation type="submission" date="2014-11" db="EMBL/GenBank/DDBJ databases">
        <title>Draft genome sequence of Chelonobacter oris 1662T, associated with respiratory disease in Hermann's Tortoises.</title>
        <authorList>
            <person name="Kudirkiene E."/>
            <person name="Hansen M.J."/>
            <person name="Bojesen A.M."/>
        </authorList>
    </citation>
    <scope>NUCLEOTIDE SEQUENCE [LARGE SCALE GENOMIC DNA]</scope>
    <source>
        <strain evidence="9 10">1662</strain>
    </source>
</reference>
<proteinExistence type="inferred from homology"/>
<dbReference type="PANTHER" id="PTHR10091:SF0">
    <property type="entry name" value="GALACTOSE MUTAROTASE"/>
    <property type="match status" value="1"/>
</dbReference>
<dbReference type="InterPro" id="IPR008183">
    <property type="entry name" value="Aldose_1/G6P_1-epimerase"/>
</dbReference>
<dbReference type="GO" id="GO:0006006">
    <property type="term" value="P:glucose metabolic process"/>
    <property type="evidence" value="ECO:0007669"/>
    <property type="project" value="TreeGrafter"/>
</dbReference>
<dbReference type="PANTHER" id="PTHR10091">
    <property type="entry name" value="ALDOSE-1-EPIMERASE"/>
    <property type="match status" value="1"/>
</dbReference>
<dbReference type="Gene3D" id="2.70.98.10">
    <property type="match status" value="1"/>
</dbReference>
<dbReference type="PIRSF" id="PIRSF005096">
    <property type="entry name" value="GALM"/>
    <property type="match status" value="1"/>
</dbReference>
<evidence type="ECO:0000256" key="5">
    <source>
        <dbReference type="PIRNR" id="PIRNR005096"/>
    </source>
</evidence>
<evidence type="ECO:0000256" key="1">
    <source>
        <dbReference type="ARBA" id="ARBA00005028"/>
    </source>
</evidence>
<dbReference type="GO" id="GO:0030246">
    <property type="term" value="F:carbohydrate binding"/>
    <property type="evidence" value="ECO:0007669"/>
    <property type="project" value="InterPro"/>
</dbReference>
<keyword evidence="3 5" id="KW-0413">Isomerase</keyword>
<gene>
    <name evidence="9" type="ORF">OA57_01270</name>
</gene>
<dbReference type="CDD" id="cd09019">
    <property type="entry name" value="galactose_mutarotase_like"/>
    <property type="match status" value="1"/>
</dbReference>
<dbReference type="STRING" id="505317.OA57_01270"/>
<dbReference type="Proteomes" id="UP000030380">
    <property type="component" value="Unassembled WGS sequence"/>
</dbReference>
<keyword evidence="10" id="KW-1185">Reference proteome</keyword>
<dbReference type="NCBIfam" id="NF008277">
    <property type="entry name" value="PRK11055.1"/>
    <property type="match status" value="1"/>
</dbReference>
<feature type="binding site" evidence="8">
    <location>
        <begin position="79"/>
        <end position="80"/>
    </location>
    <ligand>
        <name>beta-D-galactose</name>
        <dbReference type="ChEBI" id="CHEBI:27667"/>
    </ligand>
</feature>
<comment type="similarity">
    <text evidence="2 5">Belongs to the aldose epimerase family.</text>
</comment>
<evidence type="ECO:0000256" key="3">
    <source>
        <dbReference type="ARBA" id="ARBA00023235"/>
    </source>
</evidence>
<keyword evidence="4 5" id="KW-0119">Carbohydrate metabolism</keyword>
<dbReference type="GO" id="GO:0033499">
    <property type="term" value="P:galactose catabolic process via UDP-galactose, Leloir pathway"/>
    <property type="evidence" value="ECO:0007669"/>
    <property type="project" value="TreeGrafter"/>
</dbReference>
<feature type="active site" description="Proton donor" evidence="6">
    <location>
        <position position="181"/>
    </location>
</feature>
<evidence type="ECO:0000313" key="10">
    <source>
        <dbReference type="Proteomes" id="UP000030380"/>
    </source>
</evidence>
<dbReference type="OrthoDB" id="9779408at2"/>
<evidence type="ECO:0000256" key="8">
    <source>
        <dbReference type="PIRSR" id="PIRSR005096-3"/>
    </source>
</evidence>